<dbReference type="AlphaFoldDB" id="A0A834T5P4"/>
<comment type="similarity">
    <text evidence="1">Belongs to the PPR family. P subfamily.</text>
</comment>
<dbReference type="PANTHER" id="PTHR47934:SF6">
    <property type="entry name" value="MITOCHONDRIAL GROUP I INTRON SPLICING FACTOR CCM1-RELATED"/>
    <property type="match status" value="1"/>
</dbReference>
<dbReference type="EMBL" id="JAAIUW010000009">
    <property type="protein sequence ID" value="KAF7815520.1"/>
    <property type="molecule type" value="Genomic_DNA"/>
</dbReference>
<dbReference type="Pfam" id="PF01535">
    <property type="entry name" value="PPR"/>
    <property type="match status" value="3"/>
</dbReference>
<name>A0A834T5P4_9FABA</name>
<feature type="repeat" description="PPR" evidence="3">
    <location>
        <begin position="768"/>
        <end position="802"/>
    </location>
</feature>
<dbReference type="InterPro" id="IPR057027">
    <property type="entry name" value="TPR_mt"/>
</dbReference>
<organism evidence="6 7">
    <name type="scientific">Senna tora</name>
    <dbReference type="NCBI Taxonomy" id="362788"/>
    <lineage>
        <taxon>Eukaryota</taxon>
        <taxon>Viridiplantae</taxon>
        <taxon>Streptophyta</taxon>
        <taxon>Embryophyta</taxon>
        <taxon>Tracheophyta</taxon>
        <taxon>Spermatophyta</taxon>
        <taxon>Magnoliopsida</taxon>
        <taxon>eudicotyledons</taxon>
        <taxon>Gunneridae</taxon>
        <taxon>Pentapetalae</taxon>
        <taxon>rosids</taxon>
        <taxon>fabids</taxon>
        <taxon>Fabales</taxon>
        <taxon>Fabaceae</taxon>
        <taxon>Caesalpinioideae</taxon>
        <taxon>Cassia clade</taxon>
        <taxon>Senna</taxon>
    </lineage>
</organism>
<evidence type="ECO:0000256" key="4">
    <source>
        <dbReference type="SAM" id="MobiDB-lite"/>
    </source>
</evidence>
<comment type="caution">
    <text evidence="6">The sequence shown here is derived from an EMBL/GenBank/DDBJ whole genome shotgun (WGS) entry which is preliminary data.</text>
</comment>
<feature type="compositionally biased region" description="Basic and acidic residues" evidence="4">
    <location>
        <begin position="67"/>
        <end position="78"/>
    </location>
</feature>
<dbReference type="SUPFAM" id="SSF48452">
    <property type="entry name" value="TPR-like"/>
    <property type="match status" value="2"/>
</dbReference>
<proteinExistence type="inferred from homology"/>
<sequence length="893" mass="100946">MFVKLQLLDANCIPVLGSSTKLPCKGVPRSPPENFHPVTHKTEEHKLPHCPNGGVRWSRRVQRNPRGTRDGEKEEPGLKKQGLQKNLDGGVYRKSKNGENLSVGNGVVTQERVQTKCSTKWVNYGGSIPASSDTRDGEKQDPGLKKQGLEKNLNGGVYRKRRNVENLTVGNGVVTHEKVQTKCSKKWVKYGGSIPAILNALDTFRDLDEALRPWEERLSNKERSIILKEQVRILGKAQKWSHVESLWNEMKGRGIAATNSTYGTLIDVYSKGGLKEDALVWLESMLRQGMEPDEVTMVIVVQLYKKAGEFRKAEDFFRKWSSGELLRQKSDNTLATSEVDKMVLHSYACLSSHTYNTLIDTYGKAGQLKEASETFTKMLKQGLSPTTVTFNTMIHICGNHGQLEEVRLLLQKMEELKCPPDTRTYNILISLHTKHNNIAMAAKYLSKMKEARLEPDLVSYRTLLYAYSIRQMIHEAEELISEMDEEGLEIDQFTQSALTRMYIEAGLLEQSWLWFRRFHLSGNMTSECYSANIDAYGEHGHTLEAEKVFLCCRERKKLSVLHFNVMIKAYGIGECYDKACRLFDSIEKHGIIADRCSYSSLIQILASADQPHIAKIYLKKMQEAGLVNDCIPYCAVISSFVKLSQLEMAEELYKQMIKHAVHPDIIVYGVLINAFADAGSVKEAINYVDDMRRAGLPGNAVIYNSLIKLYTKVGYLKEAQETYKLLQSTEEGPTVYSSNCMLDLYTKRSMVEQAKEIFESVKKKGSANEFTFAMMLNMYKKIGRLDEAIQIAKEMGKLGLLTDILSYNSVLGLYAMDGRTREAVETFKEMIGASIQPDDCTFRSLSFVLLKCGVSKQAIRKLEVMMKTDASRGLKAWMSTLSCVLDVEDYDDE</sequence>
<dbReference type="NCBIfam" id="TIGR00756">
    <property type="entry name" value="PPR"/>
    <property type="match status" value="9"/>
</dbReference>
<accession>A0A834T5P4</accession>
<protein>
    <submittedName>
        <fullName evidence="6">Pentatricopeptide repeat-containing protein</fullName>
    </submittedName>
</protein>
<feature type="repeat" description="PPR" evidence="3">
    <location>
        <begin position="559"/>
        <end position="593"/>
    </location>
</feature>
<feature type="repeat" description="PPR" evidence="3">
    <location>
        <begin position="351"/>
        <end position="385"/>
    </location>
</feature>
<keyword evidence="2" id="KW-0677">Repeat</keyword>
<feature type="domain" description="Pentatricopeptide repeat-containing protein-mitochondrial" evidence="5">
    <location>
        <begin position="539"/>
        <end position="656"/>
    </location>
</feature>
<evidence type="ECO:0000313" key="7">
    <source>
        <dbReference type="Proteomes" id="UP000634136"/>
    </source>
</evidence>
<dbReference type="Proteomes" id="UP000634136">
    <property type="component" value="Unassembled WGS sequence"/>
</dbReference>
<dbReference type="GO" id="GO:0003729">
    <property type="term" value="F:mRNA binding"/>
    <property type="evidence" value="ECO:0007669"/>
    <property type="project" value="TreeGrafter"/>
</dbReference>
<dbReference type="InterPro" id="IPR011990">
    <property type="entry name" value="TPR-like_helical_dom_sf"/>
</dbReference>
<evidence type="ECO:0000256" key="2">
    <source>
        <dbReference type="ARBA" id="ARBA00022737"/>
    </source>
</evidence>
<dbReference type="GO" id="GO:0005739">
    <property type="term" value="C:mitochondrion"/>
    <property type="evidence" value="ECO:0007669"/>
    <property type="project" value="TreeGrafter"/>
</dbReference>
<feature type="compositionally biased region" description="Basic and acidic residues" evidence="4">
    <location>
        <begin position="133"/>
        <end position="147"/>
    </location>
</feature>
<dbReference type="Pfam" id="PF23276">
    <property type="entry name" value="TPR_24"/>
    <property type="match status" value="1"/>
</dbReference>
<feature type="repeat" description="PPR" evidence="3">
    <location>
        <begin position="664"/>
        <end position="698"/>
    </location>
</feature>
<feature type="repeat" description="PPR" evidence="3">
    <location>
        <begin position="421"/>
        <end position="455"/>
    </location>
</feature>
<dbReference type="OrthoDB" id="185373at2759"/>
<evidence type="ECO:0000313" key="6">
    <source>
        <dbReference type="EMBL" id="KAF7815520.1"/>
    </source>
</evidence>
<dbReference type="Pfam" id="PF13812">
    <property type="entry name" value="PPR_3"/>
    <property type="match status" value="1"/>
</dbReference>
<evidence type="ECO:0000256" key="1">
    <source>
        <dbReference type="ARBA" id="ARBA00007626"/>
    </source>
</evidence>
<feature type="repeat" description="PPR" evidence="3">
    <location>
        <begin position="699"/>
        <end position="733"/>
    </location>
</feature>
<feature type="repeat" description="PPR" evidence="3">
    <location>
        <begin position="456"/>
        <end position="490"/>
    </location>
</feature>
<dbReference type="InterPro" id="IPR002885">
    <property type="entry name" value="PPR_rpt"/>
</dbReference>
<feature type="repeat" description="PPR" evidence="3">
    <location>
        <begin position="386"/>
        <end position="420"/>
    </location>
</feature>
<evidence type="ECO:0000256" key="3">
    <source>
        <dbReference type="PROSITE-ProRule" id="PRU00708"/>
    </source>
</evidence>
<feature type="region of interest" description="Disordered" evidence="4">
    <location>
        <begin position="125"/>
        <end position="147"/>
    </location>
</feature>
<gene>
    <name evidence="6" type="ORF">G2W53_029489</name>
</gene>
<dbReference type="GO" id="GO:0007005">
    <property type="term" value="P:mitochondrion organization"/>
    <property type="evidence" value="ECO:0007669"/>
    <property type="project" value="TreeGrafter"/>
</dbReference>
<dbReference type="PANTHER" id="PTHR47934">
    <property type="entry name" value="PENTATRICOPEPTIDE REPEAT-CONTAINING PROTEIN PET309, MITOCHONDRIAL"/>
    <property type="match status" value="1"/>
</dbReference>
<evidence type="ECO:0000259" key="5">
    <source>
        <dbReference type="Pfam" id="PF23276"/>
    </source>
</evidence>
<feature type="repeat" description="PPR" evidence="3">
    <location>
        <begin position="629"/>
        <end position="663"/>
    </location>
</feature>
<feature type="repeat" description="PPR" evidence="3">
    <location>
        <begin position="803"/>
        <end position="837"/>
    </location>
</feature>
<feature type="region of interest" description="Disordered" evidence="4">
    <location>
        <begin position="39"/>
        <end position="103"/>
    </location>
</feature>
<dbReference type="PROSITE" id="PS51375">
    <property type="entry name" value="PPR"/>
    <property type="match status" value="11"/>
</dbReference>
<dbReference type="InterPro" id="IPR051114">
    <property type="entry name" value="Mito_RNA_Proc_CCM1"/>
</dbReference>
<dbReference type="GO" id="GO:0006396">
    <property type="term" value="P:RNA processing"/>
    <property type="evidence" value="ECO:0007669"/>
    <property type="project" value="TreeGrafter"/>
</dbReference>
<dbReference type="Pfam" id="PF13041">
    <property type="entry name" value="PPR_2"/>
    <property type="match status" value="3"/>
</dbReference>
<reference evidence="6" key="1">
    <citation type="submission" date="2020-09" db="EMBL/GenBank/DDBJ databases">
        <title>Genome-Enabled Discovery of Anthraquinone Biosynthesis in Senna tora.</title>
        <authorList>
            <person name="Kang S.-H."/>
            <person name="Pandey R.P."/>
            <person name="Lee C.-M."/>
            <person name="Sim J.-S."/>
            <person name="Jeong J.-T."/>
            <person name="Choi B.-S."/>
            <person name="Jung M."/>
            <person name="Ginzburg D."/>
            <person name="Zhao K."/>
            <person name="Won S.Y."/>
            <person name="Oh T.-J."/>
            <person name="Yu Y."/>
            <person name="Kim N.-H."/>
            <person name="Lee O.R."/>
            <person name="Lee T.-H."/>
            <person name="Bashyal P."/>
            <person name="Kim T.-S."/>
            <person name="Lee W.-H."/>
            <person name="Kawkins C."/>
            <person name="Kim C.-K."/>
            <person name="Kim J.S."/>
            <person name="Ahn B.O."/>
            <person name="Rhee S.Y."/>
            <person name="Sohng J.K."/>
        </authorList>
    </citation>
    <scope>NUCLEOTIDE SEQUENCE</scope>
    <source>
        <tissue evidence="6">Leaf</tissue>
    </source>
</reference>
<dbReference type="Gene3D" id="1.25.40.10">
    <property type="entry name" value="Tetratricopeptide repeat domain"/>
    <property type="match status" value="4"/>
</dbReference>
<keyword evidence="7" id="KW-1185">Reference proteome</keyword>
<feature type="repeat" description="PPR" evidence="3">
    <location>
        <begin position="258"/>
        <end position="292"/>
    </location>
</feature>